<evidence type="ECO:0000259" key="2">
    <source>
        <dbReference type="PROSITE" id="PS51186"/>
    </source>
</evidence>
<dbReference type="PANTHER" id="PTHR13947:SF37">
    <property type="entry name" value="LD18367P"/>
    <property type="match status" value="1"/>
</dbReference>
<dbReference type="SUPFAM" id="SSF55729">
    <property type="entry name" value="Acyl-CoA N-acyltransferases (Nat)"/>
    <property type="match status" value="1"/>
</dbReference>
<dbReference type="InterPro" id="IPR000182">
    <property type="entry name" value="GNAT_dom"/>
</dbReference>
<dbReference type="Proteomes" id="UP001305521">
    <property type="component" value="Chromosome"/>
</dbReference>
<keyword evidence="1" id="KW-0808">Transferase</keyword>
<keyword evidence="4" id="KW-1185">Reference proteome</keyword>
<sequence length="157" mass="17198">MKIHEDWFPGLVGDIAALHARHYAASHGFGAVFEAKVARELGDFLTKPRSPGDFFRAVEHDGRALGSIALEDEGHGLGHLRWFILDASLRGSGLGRRLLGEALAHARAQGIGRVYLWTLDGLPAAARLYAEAGFVEVERLTATQWGKAVTELRLEWS</sequence>
<name>A0ABZ0PGN5_9PROT</name>
<evidence type="ECO:0000256" key="1">
    <source>
        <dbReference type="ARBA" id="ARBA00022679"/>
    </source>
</evidence>
<dbReference type="InterPro" id="IPR050769">
    <property type="entry name" value="NAT_camello-type"/>
</dbReference>
<reference evidence="3 4" key="1">
    <citation type="submission" date="2023-11" db="EMBL/GenBank/DDBJ databases">
        <title>Arctic aerobic anoxygenic photoheterotroph Sediminicoccus rosea KRV36 adapts its photosynthesis to long days of polar summer.</title>
        <authorList>
            <person name="Tomasch J."/>
            <person name="Kopejtka K."/>
            <person name="Bily T."/>
            <person name="Gardiner A.T."/>
            <person name="Gardian Z."/>
            <person name="Shivaramu S."/>
            <person name="Koblizek M."/>
            <person name="Engelhardt F."/>
            <person name="Kaftan D."/>
        </authorList>
    </citation>
    <scope>NUCLEOTIDE SEQUENCE [LARGE SCALE GENOMIC DNA]</scope>
    <source>
        <strain evidence="3 4">R-30</strain>
    </source>
</reference>
<dbReference type="CDD" id="cd04301">
    <property type="entry name" value="NAT_SF"/>
    <property type="match status" value="1"/>
</dbReference>
<feature type="domain" description="N-acetyltransferase" evidence="2">
    <location>
        <begin position="13"/>
        <end position="155"/>
    </location>
</feature>
<evidence type="ECO:0000313" key="4">
    <source>
        <dbReference type="Proteomes" id="UP001305521"/>
    </source>
</evidence>
<dbReference type="InterPro" id="IPR016181">
    <property type="entry name" value="Acyl_CoA_acyltransferase"/>
</dbReference>
<dbReference type="RefSeq" id="WP_318648867.1">
    <property type="nucleotide sequence ID" value="NZ_CP137852.1"/>
</dbReference>
<evidence type="ECO:0000313" key="3">
    <source>
        <dbReference type="EMBL" id="WPB84904.1"/>
    </source>
</evidence>
<dbReference type="Pfam" id="PF00583">
    <property type="entry name" value="Acetyltransf_1"/>
    <property type="match status" value="1"/>
</dbReference>
<dbReference type="PROSITE" id="PS51186">
    <property type="entry name" value="GNAT"/>
    <property type="match status" value="1"/>
</dbReference>
<organism evidence="3 4">
    <name type="scientific">Sediminicoccus rosea</name>
    <dbReference type="NCBI Taxonomy" id="1225128"/>
    <lineage>
        <taxon>Bacteria</taxon>
        <taxon>Pseudomonadati</taxon>
        <taxon>Pseudomonadota</taxon>
        <taxon>Alphaproteobacteria</taxon>
        <taxon>Acetobacterales</taxon>
        <taxon>Roseomonadaceae</taxon>
        <taxon>Sediminicoccus</taxon>
    </lineage>
</organism>
<dbReference type="PANTHER" id="PTHR13947">
    <property type="entry name" value="GNAT FAMILY N-ACETYLTRANSFERASE"/>
    <property type="match status" value="1"/>
</dbReference>
<protein>
    <submittedName>
        <fullName evidence="3">GNAT family N-acetyltransferase</fullName>
    </submittedName>
</protein>
<gene>
    <name evidence="3" type="ORF">R9Z33_22780</name>
</gene>
<dbReference type="Gene3D" id="3.40.630.30">
    <property type="match status" value="1"/>
</dbReference>
<dbReference type="EMBL" id="CP137852">
    <property type="protein sequence ID" value="WPB84904.1"/>
    <property type="molecule type" value="Genomic_DNA"/>
</dbReference>
<accession>A0ABZ0PGN5</accession>
<proteinExistence type="predicted"/>